<dbReference type="KEGG" id="hpaz:K756_11405"/>
<dbReference type="Gene3D" id="3.40.630.30">
    <property type="match status" value="1"/>
</dbReference>
<evidence type="ECO:0000313" key="2">
    <source>
        <dbReference type="Proteomes" id="UP000014672"/>
    </source>
</evidence>
<name>A0A806JGY3_GLAPU</name>
<dbReference type="Proteomes" id="UP000014672">
    <property type="component" value="Chromosome"/>
</dbReference>
<reference evidence="1 2" key="1">
    <citation type="journal article" date="2013" name="PLoS ONE">
        <title>Complete Genome Analysis of a Haemophilus parasuis Serovar 12 Strain from China.</title>
        <authorList>
            <person name="Li Y."/>
            <person name="Kwok A.H."/>
            <person name="Jiang J."/>
            <person name="Zou Y."/>
            <person name="Zheng F."/>
            <person name="Chen P."/>
            <person name="Hou C."/>
            <person name="Leung F.C."/>
            <person name="Jiang P."/>
        </authorList>
    </citation>
    <scope>NUCLEOTIDE SEQUENCE [LARGE SCALE GENOMIC DNA]</scope>
    <source>
        <strain evidence="1 2">ZJ0906</strain>
    </source>
</reference>
<evidence type="ECO:0000313" key="1">
    <source>
        <dbReference type="EMBL" id="AGO17372.1"/>
    </source>
</evidence>
<sequence>MFRLAQQDDLTRILEIYNQVIERRTVTADLVPATKESRQTWFNQQSKSC</sequence>
<proteinExistence type="predicted"/>
<accession>A0A806JGY3</accession>
<protein>
    <submittedName>
        <fullName evidence="1">Acetyltransferase</fullName>
    </submittedName>
</protein>
<gene>
    <name evidence="1" type="ORF">K756_11405</name>
</gene>
<dbReference type="AlphaFoldDB" id="A0A806JGY3"/>
<organism evidence="1 2">
    <name type="scientific">Glaesserella parasuis ZJ0906</name>
    <dbReference type="NCBI Taxonomy" id="1322346"/>
    <lineage>
        <taxon>Bacteria</taxon>
        <taxon>Pseudomonadati</taxon>
        <taxon>Pseudomonadota</taxon>
        <taxon>Gammaproteobacteria</taxon>
        <taxon>Pasteurellales</taxon>
        <taxon>Pasteurellaceae</taxon>
        <taxon>Glaesserella</taxon>
    </lineage>
</organism>
<keyword evidence="1" id="KW-0808">Transferase</keyword>
<dbReference type="EMBL" id="CP005384">
    <property type="protein sequence ID" value="AGO17372.1"/>
    <property type="molecule type" value="Genomic_DNA"/>
</dbReference>
<dbReference type="GO" id="GO:0016740">
    <property type="term" value="F:transferase activity"/>
    <property type="evidence" value="ECO:0007669"/>
    <property type="project" value="UniProtKB-KW"/>
</dbReference>